<sequence>MCKIKKNAELLSPIPTSGGYRISQLNQHAHPSSSPSGRIMTAVHGKVYDITDFMSKHPGGDLLYLAGGRDATVLWETYHPACVPGSKAGKRMDAVLKKYEVGELLDNKPSFYTFTSKFYPTLKKRVCERLEELKLGRRGGSGSIHIKAILLLTTFWSSLAAMCLLPGYLHPILACVIMGLTASFVGTCIQHDGSHGAFSNSKPINKAAGWTLDMIGASAFTWEIQHMLGHHPYTNLLDVEGIGGKMDGNKDGLGDDIESDPDVFSSYPFMRMHPHHTREWYHAYQHIYAPFLFSFMTLSKVLSQDVEIIRAKRLYHIDATCRYASILNVIRFWFMKALSFVYMVFLPCYFQGIGKGLLLFIIGHLTCGEMLATMFIVNHVIEGVAFAQKNDAGSGNTTSFKPVCCDGSTPMEESQQDIKDDNKTDMNDWAAVQCQTSVNWSVGSWFWNHFSGGLNHQIEHHLFPSICHTNYVEIQDVVQSTCREFGVPYQHEPSIFTAYGKMISHLRFLGVGKEKIS</sequence>
<protein>
    <recommendedName>
        <fullName evidence="5">Cytochrome b5 heme-binding domain-containing protein</fullName>
    </recommendedName>
</protein>
<dbReference type="InterPro" id="IPR036400">
    <property type="entry name" value="Cyt_B5-like_heme/steroid_sf"/>
</dbReference>
<dbReference type="PANTHER" id="PTHR19353">
    <property type="entry name" value="FATTY ACID DESATURASE 2"/>
    <property type="match status" value="1"/>
</dbReference>
<dbReference type="PANTHER" id="PTHR19353:SF19">
    <property type="entry name" value="DELTA(5) FATTY ACID DESATURASE C-RELATED"/>
    <property type="match status" value="1"/>
</dbReference>
<dbReference type="GO" id="GO:0020037">
    <property type="term" value="F:heme binding"/>
    <property type="evidence" value="ECO:0007669"/>
    <property type="project" value="InterPro"/>
</dbReference>
<evidence type="ECO:0000256" key="2">
    <source>
        <dbReference type="ARBA" id="ARBA00022723"/>
    </source>
</evidence>
<reference evidence="7" key="1">
    <citation type="journal article" date="2023" name="Commun. Biol.">
        <title>Genome analysis of Parmales, the sister group of diatoms, reveals the evolutionary specialization of diatoms from phago-mixotrophs to photoautotrophs.</title>
        <authorList>
            <person name="Ban H."/>
            <person name="Sato S."/>
            <person name="Yoshikawa S."/>
            <person name="Yamada K."/>
            <person name="Nakamura Y."/>
            <person name="Ichinomiya M."/>
            <person name="Sato N."/>
            <person name="Blanc-Mathieu R."/>
            <person name="Endo H."/>
            <person name="Kuwata A."/>
            <person name="Ogata H."/>
        </authorList>
    </citation>
    <scope>NUCLEOTIDE SEQUENCE [LARGE SCALE GENOMIC DNA]</scope>
</reference>
<dbReference type="Proteomes" id="UP001165065">
    <property type="component" value="Unassembled WGS sequence"/>
</dbReference>
<dbReference type="InterPro" id="IPR018506">
    <property type="entry name" value="Cyt_B5_heme-BS"/>
</dbReference>
<dbReference type="GO" id="GO:0042759">
    <property type="term" value="P:long-chain fatty acid biosynthetic process"/>
    <property type="evidence" value="ECO:0007669"/>
    <property type="project" value="UniProtKB-ARBA"/>
</dbReference>
<dbReference type="GO" id="GO:0016020">
    <property type="term" value="C:membrane"/>
    <property type="evidence" value="ECO:0007669"/>
    <property type="project" value="TreeGrafter"/>
</dbReference>
<dbReference type="GO" id="GO:0046872">
    <property type="term" value="F:metal ion binding"/>
    <property type="evidence" value="ECO:0007669"/>
    <property type="project" value="UniProtKB-KW"/>
</dbReference>
<proteinExistence type="predicted"/>
<evidence type="ECO:0000256" key="1">
    <source>
        <dbReference type="ARBA" id="ARBA00022617"/>
    </source>
</evidence>
<dbReference type="SMART" id="SM01117">
    <property type="entry name" value="Cyt-b5"/>
    <property type="match status" value="1"/>
</dbReference>
<dbReference type="SUPFAM" id="SSF55856">
    <property type="entry name" value="Cytochrome b5-like heme/steroid binding domain"/>
    <property type="match status" value="1"/>
</dbReference>
<dbReference type="AlphaFoldDB" id="A0A9W7GP08"/>
<keyword evidence="4" id="KW-0812">Transmembrane</keyword>
<feature type="transmembrane region" description="Helical" evidence="4">
    <location>
        <begin position="358"/>
        <end position="381"/>
    </location>
</feature>
<keyword evidence="4" id="KW-1133">Transmembrane helix</keyword>
<evidence type="ECO:0000313" key="7">
    <source>
        <dbReference type="Proteomes" id="UP001165065"/>
    </source>
</evidence>
<dbReference type="EMBL" id="BRYA01000346">
    <property type="protein sequence ID" value="GMI47490.1"/>
    <property type="molecule type" value="Genomic_DNA"/>
</dbReference>
<evidence type="ECO:0000256" key="3">
    <source>
        <dbReference type="ARBA" id="ARBA00023004"/>
    </source>
</evidence>
<gene>
    <name evidence="6" type="ORF">TrCOL_g9664</name>
</gene>
<feature type="transmembrane region" description="Helical" evidence="4">
    <location>
        <begin position="168"/>
        <end position="189"/>
    </location>
</feature>
<dbReference type="CDD" id="cd03506">
    <property type="entry name" value="Delta6-FADS-like"/>
    <property type="match status" value="1"/>
</dbReference>
<name>A0A9W7GP08_9STRA</name>
<dbReference type="PROSITE" id="PS00191">
    <property type="entry name" value="CYTOCHROME_B5_1"/>
    <property type="match status" value="1"/>
</dbReference>
<evidence type="ECO:0000259" key="5">
    <source>
        <dbReference type="PROSITE" id="PS50255"/>
    </source>
</evidence>
<organism evidence="6 7">
    <name type="scientific">Triparma columacea</name>
    <dbReference type="NCBI Taxonomy" id="722753"/>
    <lineage>
        <taxon>Eukaryota</taxon>
        <taxon>Sar</taxon>
        <taxon>Stramenopiles</taxon>
        <taxon>Ochrophyta</taxon>
        <taxon>Bolidophyceae</taxon>
        <taxon>Parmales</taxon>
        <taxon>Triparmaceae</taxon>
        <taxon>Triparma</taxon>
    </lineage>
</organism>
<keyword evidence="3" id="KW-0408">Iron</keyword>
<dbReference type="PROSITE" id="PS50255">
    <property type="entry name" value="CYTOCHROME_B5_2"/>
    <property type="match status" value="1"/>
</dbReference>
<feature type="transmembrane region" description="Helical" evidence="4">
    <location>
        <begin position="144"/>
        <end position="162"/>
    </location>
</feature>
<evidence type="ECO:0000256" key="4">
    <source>
        <dbReference type="SAM" id="Phobius"/>
    </source>
</evidence>
<dbReference type="Gene3D" id="3.10.120.10">
    <property type="entry name" value="Cytochrome b5-like heme/steroid binding domain"/>
    <property type="match status" value="1"/>
</dbReference>
<keyword evidence="4" id="KW-0472">Membrane</keyword>
<keyword evidence="2" id="KW-0479">Metal-binding</keyword>
<dbReference type="OrthoDB" id="260519at2759"/>
<comment type="caution">
    <text evidence="6">The sequence shown here is derived from an EMBL/GenBank/DDBJ whole genome shotgun (WGS) entry which is preliminary data.</text>
</comment>
<dbReference type="InterPro" id="IPR005804">
    <property type="entry name" value="FA_desaturase_dom"/>
</dbReference>
<evidence type="ECO:0000313" key="6">
    <source>
        <dbReference type="EMBL" id="GMI47490.1"/>
    </source>
</evidence>
<dbReference type="PIRSF" id="PIRSF015921">
    <property type="entry name" value="FA_sphinglp_des"/>
    <property type="match status" value="1"/>
</dbReference>
<dbReference type="Pfam" id="PF00173">
    <property type="entry name" value="Cyt-b5"/>
    <property type="match status" value="1"/>
</dbReference>
<dbReference type="InterPro" id="IPR012171">
    <property type="entry name" value="Fatty_acid_desaturase"/>
</dbReference>
<dbReference type="Pfam" id="PF00487">
    <property type="entry name" value="FA_desaturase"/>
    <property type="match status" value="1"/>
</dbReference>
<dbReference type="GO" id="GO:0016717">
    <property type="term" value="F:oxidoreductase activity, acting on paired donors, with oxidation of a pair of donors resulting in the reduction of molecular oxygen to two molecules of water"/>
    <property type="evidence" value="ECO:0007669"/>
    <property type="project" value="UniProtKB-ARBA"/>
</dbReference>
<dbReference type="GO" id="GO:0006636">
    <property type="term" value="P:unsaturated fatty acid biosynthetic process"/>
    <property type="evidence" value="ECO:0007669"/>
    <property type="project" value="UniProtKB-ARBA"/>
</dbReference>
<keyword evidence="1" id="KW-0349">Heme</keyword>
<dbReference type="InterPro" id="IPR001199">
    <property type="entry name" value="Cyt_B5-like_heme/steroid-bd"/>
</dbReference>
<feature type="transmembrane region" description="Helical" evidence="4">
    <location>
        <begin position="332"/>
        <end position="352"/>
    </location>
</feature>
<accession>A0A9W7GP08</accession>
<keyword evidence="7" id="KW-1185">Reference proteome</keyword>
<feature type="domain" description="Cytochrome b5 heme-binding" evidence="5">
    <location>
        <begin position="20"/>
        <end position="105"/>
    </location>
</feature>